<feature type="region of interest" description="Disordered" evidence="1">
    <location>
        <begin position="1"/>
        <end position="39"/>
    </location>
</feature>
<gene>
    <name evidence="2" type="ORF">AVDCRST_MAG21-244</name>
</gene>
<evidence type="ECO:0000313" key="2">
    <source>
        <dbReference type="EMBL" id="CAA9368246.1"/>
    </source>
</evidence>
<feature type="non-terminal residue" evidence="2">
    <location>
        <position position="1"/>
    </location>
</feature>
<sequence>FTCQLTKDGAIRIATGEGRHDARGQASRPSGTASGVDRARYDPALLATSAGTFGRADERWSDHVGVKRRPSVAVI</sequence>
<protein>
    <submittedName>
        <fullName evidence="2">Uncharacterized protein</fullName>
    </submittedName>
</protein>
<name>A0A6J4MYZ9_9ACTN</name>
<dbReference type="AlphaFoldDB" id="A0A6J4MYZ9"/>
<reference evidence="2" key="1">
    <citation type="submission" date="2020-02" db="EMBL/GenBank/DDBJ databases">
        <authorList>
            <person name="Meier V. D."/>
        </authorList>
    </citation>
    <scope>NUCLEOTIDE SEQUENCE</scope>
    <source>
        <strain evidence="2">AVDCRST_MAG21</strain>
    </source>
</reference>
<accession>A0A6J4MYZ9</accession>
<proteinExistence type="predicted"/>
<evidence type="ECO:0000256" key="1">
    <source>
        <dbReference type="SAM" id="MobiDB-lite"/>
    </source>
</evidence>
<organism evidence="2">
    <name type="scientific">uncultured Nocardioidaceae bacterium</name>
    <dbReference type="NCBI Taxonomy" id="253824"/>
    <lineage>
        <taxon>Bacteria</taxon>
        <taxon>Bacillati</taxon>
        <taxon>Actinomycetota</taxon>
        <taxon>Actinomycetes</taxon>
        <taxon>Propionibacteriales</taxon>
        <taxon>Nocardioidaceae</taxon>
        <taxon>environmental samples</taxon>
    </lineage>
</organism>
<dbReference type="EMBL" id="CADCUL010000053">
    <property type="protein sequence ID" value="CAA9368246.1"/>
    <property type="molecule type" value="Genomic_DNA"/>
</dbReference>